<keyword evidence="4 8" id="KW-0863">Zinc-finger</keyword>
<sequence length="143" mass="16601">MVSFSCEVCNDTVVKKKLDQHSQRCYGAYFTCIDCSTTFEGTEYRKHTTCISEAEKYEKGLYKKKQPKQQQQQQKKPEPKKVESKPESKKKESKQKTLFADVSGSQNLYKILKKASKDDSKKLKEILKSLKISKVDDKYVIEQ</sequence>
<feature type="region of interest" description="Disordered" evidence="9">
    <location>
        <begin position="61"/>
        <end position="99"/>
    </location>
</feature>
<dbReference type="GO" id="GO:0008270">
    <property type="term" value="F:zinc ion binding"/>
    <property type="evidence" value="ECO:0007669"/>
    <property type="project" value="UniProtKB-KW"/>
</dbReference>
<evidence type="ECO:0000256" key="1">
    <source>
        <dbReference type="ARBA" id="ARBA00004123"/>
    </source>
</evidence>
<evidence type="ECO:0000256" key="4">
    <source>
        <dbReference type="ARBA" id="ARBA00022771"/>
    </source>
</evidence>
<evidence type="ECO:0000256" key="9">
    <source>
        <dbReference type="SAM" id="MobiDB-lite"/>
    </source>
</evidence>
<dbReference type="PANTHER" id="PTHR13100:SF10">
    <property type="entry name" value="CELL GROWTH-REGULATING NUCLEOLAR PROTEIN"/>
    <property type="match status" value="1"/>
</dbReference>
<evidence type="ECO:0000256" key="5">
    <source>
        <dbReference type="ARBA" id="ARBA00022833"/>
    </source>
</evidence>
<reference evidence="11 12" key="1">
    <citation type="submission" date="2013-02" db="EMBL/GenBank/DDBJ databases">
        <title>Genome sequence of Candida maltosa Xu316, a potential industrial strain for xylitol and ethanol production.</title>
        <authorList>
            <person name="Yu J."/>
            <person name="Wang Q."/>
            <person name="Geng X."/>
            <person name="Bao W."/>
            <person name="He P."/>
            <person name="Cai J."/>
        </authorList>
    </citation>
    <scope>NUCLEOTIDE SEQUENCE [LARGE SCALE GENOMIC DNA]</scope>
    <source>
        <strain evidence="12">Xu316</strain>
    </source>
</reference>
<protein>
    <recommendedName>
        <fullName evidence="10">Zinc finger C2H2 LYAR-type domain-containing protein</fullName>
    </recommendedName>
</protein>
<keyword evidence="5" id="KW-0862">Zinc</keyword>
<dbReference type="PROSITE" id="PS51804">
    <property type="entry name" value="ZF_C2HC_LYAR"/>
    <property type="match status" value="2"/>
</dbReference>
<organism evidence="11 12">
    <name type="scientific">Candida maltosa (strain Xu316)</name>
    <name type="common">Yeast</name>
    <dbReference type="NCBI Taxonomy" id="1245528"/>
    <lineage>
        <taxon>Eukaryota</taxon>
        <taxon>Fungi</taxon>
        <taxon>Dikarya</taxon>
        <taxon>Ascomycota</taxon>
        <taxon>Saccharomycotina</taxon>
        <taxon>Pichiomycetes</taxon>
        <taxon>Debaryomycetaceae</taxon>
        <taxon>Candida/Lodderomyces clade</taxon>
        <taxon>Candida</taxon>
    </lineage>
</organism>
<dbReference type="FunFam" id="3.30.1490.490:FF:000001">
    <property type="entry name" value="cell growth-regulating nucleolar protein-like"/>
    <property type="match status" value="1"/>
</dbReference>
<dbReference type="STRING" id="1245528.M3JAQ6"/>
<proteinExistence type="inferred from homology"/>
<evidence type="ECO:0000256" key="7">
    <source>
        <dbReference type="ARBA" id="ARBA00061084"/>
    </source>
</evidence>
<evidence type="ECO:0000256" key="2">
    <source>
        <dbReference type="ARBA" id="ARBA00022723"/>
    </source>
</evidence>
<dbReference type="InterPro" id="IPR036236">
    <property type="entry name" value="Znf_C2H2_sf"/>
</dbReference>
<keyword evidence="6" id="KW-0539">Nucleus</keyword>
<feature type="compositionally biased region" description="Basic and acidic residues" evidence="9">
    <location>
        <begin position="75"/>
        <end position="90"/>
    </location>
</feature>
<dbReference type="GO" id="GO:0005730">
    <property type="term" value="C:nucleolus"/>
    <property type="evidence" value="ECO:0007669"/>
    <property type="project" value="TreeGrafter"/>
</dbReference>
<keyword evidence="2" id="KW-0479">Metal-binding</keyword>
<dbReference type="eggNOG" id="KOG2186">
    <property type="taxonomic scope" value="Eukaryota"/>
</dbReference>
<dbReference type="PANTHER" id="PTHR13100">
    <property type="entry name" value="CELL GROWTH-REGULATING NUCLEOLAR PROTEIN LYAR"/>
    <property type="match status" value="1"/>
</dbReference>
<dbReference type="AlphaFoldDB" id="M3JAQ6"/>
<name>M3JAQ6_CANMX</name>
<dbReference type="Proteomes" id="UP000011777">
    <property type="component" value="Unassembled WGS sequence"/>
</dbReference>
<evidence type="ECO:0000256" key="3">
    <source>
        <dbReference type="ARBA" id="ARBA00022737"/>
    </source>
</evidence>
<dbReference type="GO" id="GO:0006364">
    <property type="term" value="P:rRNA processing"/>
    <property type="evidence" value="ECO:0007669"/>
    <property type="project" value="TreeGrafter"/>
</dbReference>
<comment type="similarity">
    <text evidence="7">Belongs to the UPF0743 family.</text>
</comment>
<evidence type="ECO:0000259" key="10">
    <source>
        <dbReference type="Pfam" id="PF08790"/>
    </source>
</evidence>
<comment type="caution">
    <text evidence="11">The sequence shown here is derived from an EMBL/GenBank/DDBJ whole genome shotgun (WGS) entry which is preliminary data.</text>
</comment>
<gene>
    <name evidence="11" type="ORF">G210_0110</name>
</gene>
<dbReference type="SUPFAM" id="SSF57667">
    <property type="entry name" value="beta-beta-alpha zinc fingers"/>
    <property type="match status" value="2"/>
</dbReference>
<dbReference type="OMA" id="MTEAQRY"/>
<dbReference type="InterPro" id="IPR039999">
    <property type="entry name" value="LYAR"/>
</dbReference>
<evidence type="ECO:0000256" key="6">
    <source>
        <dbReference type="ARBA" id="ARBA00023242"/>
    </source>
</evidence>
<evidence type="ECO:0000313" key="11">
    <source>
        <dbReference type="EMBL" id="EMG49203.1"/>
    </source>
</evidence>
<keyword evidence="12" id="KW-1185">Reference proteome</keyword>
<dbReference type="EMBL" id="AOGT01000785">
    <property type="protein sequence ID" value="EMG49203.1"/>
    <property type="molecule type" value="Genomic_DNA"/>
</dbReference>
<dbReference type="GO" id="GO:0003677">
    <property type="term" value="F:DNA binding"/>
    <property type="evidence" value="ECO:0007669"/>
    <property type="project" value="InterPro"/>
</dbReference>
<dbReference type="Pfam" id="PF08790">
    <property type="entry name" value="zf-LYAR"/>
    <property type="match status" value="1"/>
</dbReference>
<keyword evidence="3" id="KW-0677">Repeat</keyword>
<comment type="subcellular location">
    <subcellularLocation>
        <location evidence="1">Nucleus</location>
    </subcellularLocation>
</comment>
<accession>M3JAQ6</accession>
<dbReference type="GO" id="GO:0000122">
    <property type="term" value="P:negative regulation of transcription by RNA polymerase II"/>
    <property type="evidence" value="ECO:0007669"/>
    <property type="project" value="TreeGrafter"/>
</dbReference>
<dbReference type="InterPro" id="IPR014898">
    <property type="entry name" value="Znf_C2H2_LYAR"/>
</dbReference>
<dbReference type="Gene3D" id="3.30.1490.490">
    <property type="match status" value="1"/>
</dbReference>
<dbReference type="HOGENOM" id="CLU_098018_0_0_1"/>
<evidence type="ECO:0000256" key="8">
    <source>
        <dbReference type="PROSITE-ProRule" id="PRU01145"/>
    </source>
</evidence>
<evidence type="ECO:0000313" key="12">
    <source>
        <dbReference type="Proteomes" id="UP000011777"/>
    </source>
</evidence>
<dbReference type="OrthoDB" id="21474at2759"/>
<feature type="domain" description="Zinc finger C2H2 LYAR-type" evidence="10">
    <location>
        <begin position="30"/>
        <end position="57"/>
    </location>
</feature>